<gene>
    <name evidence="2" type="ORF">TrRE_jg265</name>
</gene>
<reference evidence="2" key="1">
    <citation type="submission" date="2022-07" db="EMBL/GenBank/DDBJ databases">
        <title>Genome analysis of Parmales, a sister group of diatoms, reveals the evolutionary specialization of diatoms from phago-mixotrophs to photoautotrophs.</title>
        <authorList>
            <person name="Ban H."/>
            <person name="Sato S."/>
            <person name="Yoshikawa S."/>
            <person name="Kazumasa Y."/>
            <person name="Nakamura Y."/>
            <person name="Ichinomiya M."/>
            <person name="Saitoh K."/>
            <person name="Sato N."/>
            <person name="Blanc-Mathieu R."/>
            <person name="Endo H."/>
            <person name="Kuwata A."/>
            <person name="Ogata H."/>
        </authorList>
    </citation>
    <scope>NUCLEOTIDE SEQUENCE</scope>
</reference>
<name>A0A9W7L2Q2_9STRA</name>
<organism evidence="2 3">
    <name type="scientific">Triparma retinervis</name>
    <dbReference type="NCBI Taxonomy" id="2557542"/>
    <lineage>
        <taxon>Eukaryota</taxon>
        <taxon>Sar</taxon>
        <taxon>Stramenopiles</taxon>
        <taxon>Ochrophyta</taxon>
        <taxon>Bolidophyceae</taxon>
        <taxon>Parmales</taxon>
        <taxon>Triparmaceae</taxon>
        <taxon>Triparma</taxon>
    </lineage>
</organism>
<evidence type="ECO:0000256" key="1">
    <source>
        <dbReference type="SAM" id="MobiDB-lite"/>
    </source>
</evidence>
<comment type="caution">
    <text evidence="2">The sequence shown here is derived from an EMBL/GenBank/DDBJ whole genome shotgun (WGS) entry which is preliminary data.</text>
</comment>
<keyword evidence="3" id="KW-1185">Reference proteome</keyword>
<dbReference type="SUPFAM" id="SSF52833">
    <property type="entry name" value="Thioredoxin-like"/>
    <property type="match status" value="1"/>
</dbReference>
<dbReference type="Proteomes" id="UP001165082">
    <property type="component" value="Unassembled WGS sequence"/>
</dbReference>
<dbReference type="EMBL" id="BRXZ01008434">
    <property type="protein sequence ID" value="GMI26184.1"/>
    <property type="molecule type" value="Genomic_DNA"/>
</dbReference>
<accession>A0A9W7L2Q2</accession>
<sequence length="169" mass="19062">MKGSEAAVESAADKGKSGRGKRRAWPWEVNRDDTFEESNRNNLAILPSGCRRTNNMAFVHRIRGGGPSSPPPNSPTDLLMFTGDNCDHCDQMEPYLTRLEKELGVRVHRFNVWSSQVNFKLFEKLDAGQKCGGLPYFYNARTNQCVCGATTFGNLRAWAKGRPCNMFYY</sequence>
<protein>
    <recommendedName>
        <fullName evidence="4">Thioredoxin domain-containing protein</fullName>
    </recommendedName>
</protein>
<evidence type="ECO:0000313" key="3">
    <source>
        <dbReference type="Proteomes" id="UP001165082"/>
    </source>
</evidence>
<dbReference type="OrthoDB" id="412254at2759"/>
<evidence type="ECO:0008006" key="4">
    <source>
        <dbReference type="Google" id="ProtNLM"/>
    </source>
</evidence>
<dbReference type="AlphaFoldDB" id="A0A9W7L2Q2"/>
<dbReference type="InterPro" id="IPR036249">
    <property type="entry name" value="Thioredoxin-like_sf"/>
</dbReference>
<evidence type="ECO:0000313" key="2">
    <source>
        <dbReference type="EMBL" id="GMI26184.1"/>
    </source>
</evidence>
<feature type="non-terminal residue" evidence="2">
    <location>
        <position position="1"/>
    </location>
</feature>
<proteinExistence type="predicted"/>
<feature type="region of interest" description="Disordered" evidence="1">
    <location>
        <begin position="1"/>
        <end position="25"/>
    </location>
</feature>